<accession>A0A7I7RS78</accession>
<proteinExistence type="predicted"/>
<dbReference type="Proteomes" id="UP000467428">
    <property type="component" value="Plasmid pJCM18538"/>
</dbReference>
<keyword evidence="3" id="KW-0614">Plasmid</keyword>
<geneLocation type="plasmid" evidence="3">
    <name>pJCM18538</name>
</geneLocation>
<evidence type="ECO:0000313" key="4">
    <source>
        <dbReference type="Proteomes" id="UP000467428"/>
    </source>
</evidence>
<evidence type="ECO:0000259" key="2">
    <source>
        <dbReference type="Pfam" id="PF20990"/>
    </source>
</evidence>
<keyword evidence="4" id="KW-1185">Reference proteome</keyword>
<name>A0A7I7RS78_9MYCO</name>
<evidence type="ECO:0000256" key="1">
    <source>
        <dbReference type="SAM" id="Phobius"/>
    </source>
</evidence>
<reference evidence="3 4" key="1">
    <citation type="journal article" date="2019" name="Emerg. Microbes Infect.">
        <title>Comprehensive subspecies identification of 175 nontuberculous mycobacteria species based on 7547 genomic profiles.</title>
        <authorList>
            <person name="Matsumoto Y."/>
            <person name="Kinjo T."/>
            <person name="Motooka D."/>
            <person name="Nabeya D."/>
            <person name="Jung N."/>
            <person name="Uechi K."/>
            <person name="Horii T."/>
            <person name="Iida T."/>
            <person name="Fujita J."/>
            <person name="Nakamura S."/>
        </authorList>
    </citation>
    <scope>NUCLEOTIDE SEQUENCE [LARGE SCALE GENOMIC DNA]</scope>
    <source>
        <strain evidence="3 4">JCM 18538</strain>
        <plasmid evidence="3">pJCM18538</plasmid>
    </source>
</reference>
<protein>
    <recommendedName>
        <fullName evidence="2">Predicted membrane protein YciQ-like C-terminal domain-containing protein</fullName>
    </recommendedName>
</protein>
<dbReference type="EMBL" id="AP022592">
    <property type="protein sequence ID" value="BBY46839.1"/>
    <property type="molecule type" value="Genomic_DNA"/>
</dbReference>
<feature type="transmembrane region" description="Helical" evidence="1">
    <location>
        <begin position="395"/>
        <end position="415"/>
    </location>
</feature>
<dbReference type="AlphaFoldDB" id="A0A7I7RS78"/>
<dbReference type="RefSeq" id="WP_163916469.1">
    <property type="nucleotide sequence ID" value="NZ_AP022592.1"/>
</dbReference>
<feature type="transmembrane region" description="Helical" evidence="1">
    <location>
        <begin position="227"/>
        <end position="248"/>
    </location>
</feature>
<keyword evidence="1" id="KW-0812">Transmembrane</keyword>
<sequence length="542" mass="55813">MAGRGGFLLVVLLLWTGLLVTGAPPARAESPITLDLGLDLGDDGILQVTMTADVPAGSTATSQFPLEIAVEGNRTQRFSVSDISTDNGATATVNGDSLSLSLPAGTSTIRFAASGTVADGPDLQQFTWVAAAAWSEPIATLRGTFSSPAASPDSPICAYGEIGVRRLCSLTQTDHTGGTVRFQNNDLVAGNVVVFSVLLPAGTVPATADFTPTVAGGGQSPAAGNRAGLLTLVAAAVLAGLVVAAAWWRRRSDQIALLSTAGQSDLFATNSGPGGFVSPDGVLPGQIGSVVNGRSRPADIGATVLDLAVRNYLWIAEALDGGSNPDFQISRRADLDAGVTAYERDLVDALLPGGRQSVLVSELTSAPMPVNLRRTTTDLEQSVAGRGWIRQWRNVQIAGFVLLGIGAVAAVTLAALGHSPLFGVAAAVLGGGIAAAALLAPRRTRRGSALTAALGGMRQYVSTLDPAAIDASAQPILFERALPYAHAVGHLRAWLDRWNYAGPGPVEWYHSPTDDGPQLARLPLFAAILDGIAAQSQAAEQR</sequence>
<dbReference type="KEGG" id="marz:MARA_02690"/>
<feature type="transmembrane region" description="Helical" evidence="1">
    <location>
        <begin position="421"/>
        <end position="440"/>
    </location>
</feature>
<dbReference type="InterPro" id="IPR048389">
    <property type="entry name" value="YciQ-like_C"/>
</dbReference>
<dbReference type="Pfam" id="PF20990">
    <property type="entry name" value="DUF2207_C"/>
    <property type="match status" value="1"/>
</dbReference>
<keyword evidence="1" id="KW-1133">Transmembrane helix</keyword>
<evidence type="ECO:0000313" key="3">
    <source>
        <dbReference type="EMBL" id="BBY46839.1"/>
    </source>
</evidence>
<organism evidence="3 4">
    <name type="scientific">Mycolicibacterium arabiense</name>
    <dbReference type="NCBI Taxonomy" id="1286181"/>
    <lineage>
        <taxon>Bacteria</taxon>
        <taxon>Bacillati</taxon>
        <taxon>Actinomycetota</taxon>
        <taxon>Actinomycetes</taxon>
        <taxon>Mycobacteriales</taxon>
        <taxon>Mycobacteriaceae</taxon>
        <taxon>Mycolicibacterium</taxon>
    </lineage>
</organism>
<gene>
    <name evidence="3" type="ORF">MARA_02690</name>
</gene>
<feature type="domain" description="Predicted membrane protein YciQ-like C-terminal" evidence="2">
    <location>
        <begin position="279"/>
        <end position="494"/>
    </location>
</feature>
<keyword evidence="1" id="KW-0472">Membrane</keyword>